<accession>A0ABS8N5F2</accession>
<comment type="caution">
    <text evidence="1">The sequence shown here is derived from an EMBL/GenBank/DDBJ whole genome shotgun (WGS) entry which is preliminary data.</text>
</comment>
<dbReference type="RefSeq" id="WP_229981339.1">
    <property type="nucleotide sequence ID" value="NZ_JAJJPB010000008.1"/>
</dbReference>
<dbReference type="Proteomes" id="UP001165422">
    <property type="component" value="Unassembled WGS sequence"/>
</dbReference>
<dbReference type="Gene3D" id="3.80.30.10">
    <property type="entry name" value="pyruvate-formate lyase- activating enzyme"/>
    <property type="match status" value="1"/>
</dbReference>
<sequence>MDPEMHKKYTGVSTEIIKKNLLMLVKDLNIREKIIIRVPFIHNVNDNKQNVKQLCNFMLAQGLRNSIKGY</sequence>
<proteinExistence type="predicted"/>
<reference evidence="1" key="1">
    <citation type="submission" date="2021-11" db="EMBL/GenBank/DDBJ databases">
        <authorList>
            <person name="Qingchun L."/>
            <person name="Dong Z."/>
            <person name="Zongwei Q."/>
            <person name="Jia Z."/>
            <person name="Duotao L."/>
        </authorList>
    </citation>
    <scope>NUCLEOTIDE SEQUENCE</scope>
    <source>
        <strain evidence="1">WLY-B-L2</strain>
    </source>
</reference>
<evidence type="ECO:0000313" key="1">
    <source>
        <dbReference type="EMBL" id="MCC9294901.1"/>
    </source>
</evidence>
<keyword evidence="2" id="KW-1185">Reference proteome</keyword>
<gene>
    <name evidence="1" type="ORF">LN736_08540</name>
</gene>
<evidence type="ECO:0000313" key="2">
    <source>
        <dbReference type="Proteomes" id="UP001165422"/>
    </source>
</evidence>
<protein>
    <submittedName>
        <fullName evidence="1">Uncharacterized protein</fullName>
    </submittedName>
</protein>
<dbReference type="EMBL" id="JAJJPB010000008">
    <property type="protein sequence ID" value="MCC9294901.1"/>
    <property type="molecule type" value="Genomic_DNA"/>
</dbReference>
<organism evidence="1 2">
    <name type="scientific">Clostridium aromativorans</name>
    <dbReference type="NCBI Taxonomy" id="2836848"/>
    <lineage>
        <taxon>Bacteria</taxon>
        <taxon>Bacillati</taxon>
        <taxon>Bacillota</taxon>
        <taxon>Clostridia</taxon>
        <taxon>Eubacteriales</taxon>
        <taxon>Clostridiaceae</taxon>
        <taxon>Clostridium</taxon>
    </lineage>
</organism>
<name>A0ABS8N5F2_9CLOT</name>